<dbReference type="InterPro" id="IPR003399">
    <property type="entry name" value="Mce/MlaD"/>
</dbReference>
<dbReference type="EMBL" id="AP021858">
    <property type="protein sequence ID" value="BBO24675.1"/>
    <property type="molecule type" value="Genomic_DNA"/>
</dbReference>
<accession>A0A809RJI2</accession>
<gene>
    <name evidence="2" type="ORF">NPRO_22700</name>
</gene>
<feature type="domain" description="Mce/MlaD" evidence="1">
    <location>
        <begin position="34"/>
        <end position="96"/>
    </location>
</feature>
<proteinExistence type="predicted"/>
<protein>
    <submittedName>
        <fullName evidence="2">ABC type transporter, substrate binding protein</fullName>
    </submittedName>
</protein>
<dbReference type="Pfam" id="PF02470">
    <property type="entry name" value="MlaD"/>
    <property type="match status" value="1"/>
</dbReference>
<dbReference type="AlphaFoldDB" id="A0A809RJI2"/>
<dbReference type="PANTHER" id="PTHR33371:SF4">
    <property type="entry name" value="INTERMEMBRANE PHOSPHOLIPID TRANSPORT SYSTEM BINDING PROTEIN MLAD"/>
    <property type="match status" value="1"/>
</dbReference>
<dbReference type="InterPro" id="IPR052336">
    <property type="entry name" value="MlaD_Phospholipid_Transporter"/>
</dbReference>
<name>A0A809RJI2_9BACT</name>
<evidence type="ECO:0000259" key="1">
    <source>
        <dbReference type="Pfam" id="PF02470"/>
    </source>
</evidence>
<dbReference type="Proteomes" id="UP000662873">
    <property type="component" value="Chromosome"/>
</dbReference>
<organism evidence="2 3">
    <name type="scientific">Candidatus Nitrosymbiomonas proteolyticus</name>
    <dbReference type="NCBI Taxonomy" id="2608984"/>
    <lineage>
        <taxon>Bacteria</taxon>
        <taxon>Bacillati</taxon>
        <taxon>Armatimonadota</taxon>
        <taxon>Armatimonadota incertae sedis</taxon>
        <taxon>Candidatus Nitrosymbiomonas</taxon>
    </lineage>
</organism>
<dbReference type="PANTHER" id="PTHR33371">
    <property type="entry name" value="INTERMEMBRANE PHOSPHOLIPID TRANSPORT SYSTEM BINDING PROTEIN MLAD-RELATED"/>
    <property type="match status" value="1"/>
</dbReference>
<evidence type="ECO:0000313" key="3">
    <source>
        <dbReference type="Proteomes" id="UP000662873"/>
    </source>
</evidence>
<dbReference type="KEGG" id="npy:NPRO_22700"/>
<evidence type="ECO:0000313" key="2">
    <source>
        <dbReference type="EMBL" id="BBO24675.1"/>
    </source>
</evidence>
<reference evidence="2" key="1">
    <citation type="journal article" name="DNA Res.">
        <title>The physiological potential of anammox bacteria as revealed by their core genome structure.</title>
        <authorList>
            <person name="Okubo T."/>
            <person name="Toyoda A."/>
            <person name="Fukuhara K."/>
            <person name="Uchiyama I."/>
            <person name="Harigaya Y."/>
            <person name="Kuroiwa M."/>
            <person name="Suzuki T."/>
            <person name="Murakami Y."/>
            <person name="Suwa Y."/>
            <person name="Takami H."/>
        </authorList>
    </citation>
    <scope>NUCLEOTIDE SEQUENCE</scope>
    <source>
        <strain evidence="2">317325-2</strain>
    </source>
</reference>
<sequence>MQGAWKVGLLVVVFGVLLVAGFQFLGKSVFAQPTDEYYAELESVEGISEGTKVLMAGVPIGTVRRVELTDDVRAKLVLAIDRGVRIPEGSRAAIPTALIGFGDGTLLVLPPARLSGRHVSPGSTLAGSKLSLLEGMFPELGESVSALNETLKATQDLIADRELRDRLTSLLSTTEETVAQFGRLATNIQGVVVTNQASIKSAMGDLAAAMESVRQTAELAANLAGDERWQQSAGEILDSLSRTATKAEELLTSVNEFVNDPELRNPLTASIKNVETITESGTRVATNAEEISKNGIAITKNVEELTLKANALADQASDVLEKIKGFFDRVPGSSSFQGVETSMSLHRDNFLDRFRTDFEAEVPISGGRVHLGVFDAFEANRLNVQFGKDLGSNVRLRYGVYASKPGAGVDFTVAPRLRIQGDLYDLNNPMLDLRTRIDFGNGLLGWVGMNSVFDRNAFTVGLGIRR</sequence>